<feature type="compositionally biased region" description="Polar residues" evidence="1">
    <location>
        <begin position="469"/>
        <end position="480"/>
    </location>
</feature>
<evidence type="ECO:0008006" key="4">
    <source>
        <dbReference type="Google" id="ProtNLM"/>
    </source>
</evidence>
<keyword evidence="3" id="KW-1185">Reference proteome</keyword>
<gene>
    <name evidence="2" type="ORF">DCS_01422</name>
</gene>
<dbReference type="STRING" id="98403.A0A151GT54"/>
<dbReference type="InParanoid" id="A0A151GT54"/>
<accession>A0A151GT54</accession>
<feature type="region of interest" description="Disordered" evidence="1">
    <location>
        <begin position="555"/>
        <end position="578"/>
    </location>
</feature>
<feature type="region of interest" description="Disordered" evidence="1">
    <location>
        <begin position="159"/>
        <end position="187"/>
    </location>
</feature>
<feature type="region of interest" description="Disordered" evidence="1">
    <location>
        <begin position="423"/>
        <end position="532"/>
    </location>
</feature>
<reference evidence="2 3" key="1">
    <citation type="journal article" date="2016" name="Sci. Rep.">
        <title>Insights into Adaptations to a Near-Obligate Nematode Endoparasitic Lifestyle from the Finished Genome of Drechmeria coniospora.</title>
        <authorList>
            <person name="Zhang L."/>
            <person name="Zhou Z."/>
            <person name="Guo Q."/>
            <person name="Fokkens L."/>
            <person name="Miskei M."/>
            <person name="Pocsi I."/>
            <person name="Zhang W."/>
            <person name="Chen M."/>
            <person name="Wang L."/>
            <person name="Sun Y."/>
            <person name="Donzelli B.G."/>
            <person name="Gibson D.M."/>
            <person name="Nelson D.R."/>
            <person name="Luo J.G."/>
            <person name="Rep M."/>
            <person name="Liu H."/>
            <person name="Yang S."/>
            <person name="Wang J."/>
            <person name="Krasnoff S.B."/>
            <person name="Xu Y."/>
            <person name="Molnar I."/>
            <person name="Lin M."/>
        </authorList>
    </citation>
    <scope>NUCLEOTIDE SEQUENCE [LARGE SCALE GENOMIC DNA]</scope>
    <source>
        <strain evidence="2 3">ARSEF 6962</strain>
    </source>
</reference>
<evidence type="ECO:0000313" key="3">
    <source>
        <dbReference type="Proteomes" id="UP000076580"/>
    </source>
</evidence>
<evidence type="ECO:0000256" key="1">
    <source>
        <dbReference type="SAM" id="MobiDB-lite"/>
    </source>
</evidence>
<feature type="region of interest" description="Disordered" evidence="1">
    <location>
        <begin position="200"/>
        <end position="284"/>
    </location>
</feature>
<name>A0A151GT54_DRECN</name>
<comment type="caution">
    <text evidence="2">The sequence shown here is derived from an EMBL/GenBank/DDBJ whole genome shotgun (WGS) entry which is preliminary data.</text>
</comment>
<proteinExistence type="predicted"/>
<feature type="compositionally biased region" description="Low complexity" evidence="1">
    <location>
        <begin position="222"/>
        <end position="232"/>
    </location>
</feature>
<dbReference type="EMBL" id="LAYC01000001">
    <property type="protein sequence ID" value="KYK60285.1"/>
    <property type="molecule type" value="Genomic_DNA"/>
</dbReference>
<sequence length="604" mass="64783">MASWTMPYRADTVESNRDSGFYWQDMEGSNDMQNDFFGQFVDFGGDDASTATPGDAFNDLGTMSAGPEPLFVMDDQQQQQGAESTASSGASTADEFDFLSNSSHLAPSALATSYEINPKMVTLGPESHDEEVEAQHYGYLGRGSMSETDLTRLESISLHSPQKTKASVSDPSSPTPPNTIATARKPKKFVEALSSTIRKATTLRKTRKALPEQKVRSPSLEQQQQQQQRQLQSPLKIPKQRRGRPNPSAHGLPQSPPVQQQNPGGAQFIHGYCEDPFNEGAPPPMPAAQYYNQPGIHTPIESPGVKLEQARFPNGSAAPGVQVPPAASWMAQQQQVMARQQWPAVPPGQDPAWWDLNMVTQNGAGEFANHHRNASLNLASHAHSSGLPYEYSAMPDTGAAGLMIHMPQPHPSQPTVVNDLTLNAHTYLPPPPPAMPTAPASERPHRPPRAKSSGARHLSCSPMRKQRAPSASPTPNQPQVINGPRSRHSSGGSVSSVRSSSGRLPGSMPGTPCSVRKRRSRDVSGSGGVSFGGDDGFGVGFVNFTPNDGSVLMTGVAPSGSSKTKARREKEAQDRRRRLSEAALKAVAAAGGDVDKLLEQGFTL</sequence>
<evidence type="ECO:0000313" key="2">
    <source>
        <dbReference type="EMBL" id="KYK60285.1"/>
    </source>
</evidence>
<protein>
    <recommendedName>
        <fullName evidence="4">Developmental regulatory protein wetA</fullName>
    </recommendedName>
</protein>
<dbReference type="RefSeq" id="XP_040659637.1">
    <property type="nucleotide sequence ID" value="XM_040798754.1"/>
</dbReference>
<dbReference type="AlphaFoldDB" id="A0A151GT54"/>
<dbReference type="GeneID" id="63714065"/>
<feature type="compositionally biased region" description="Polar residues" evidence="1">
    <location>
        <begin position="159"/>
        <end position="172"/>
    </location>
</feature>
<feature type="region of interest" description="Disordered" evidence="1">
    <location>
        <begin position="48"/>
        <end position="68"/>
    </location>
</feature>
<dbReference type="Proteomes" id="UP000076580">
    <property type="component" value="Chromosome 01"/>
</dbReference>
<feature type="compositionally biased region" description="Low complexity" evidence="1">
    <location>
        <begin position="489"/>
        <end position="507"/>
    </location>
</feature>
<organism evidence="2 3">
    <name type="scientific">Drechmeria coniospora</name>
    <name type="common">Nematophagous fungus</name>
    <name type="synonym">Meria coniospora</name>
    <dbReference type="NCBI Taxonomy" id="98403"/>
    <lineage>
        <taxon>Eukaryota</taxon>
        <taxon>Fungi</taxon>
        <taxon>Dikarya</taxon>
        <taxon>Ascomycota</taxon>
        <taxon>Pezizomycotina</taxon>
        <taxon>Sordariomycetes</taxon>
        <taxon>Hypocreomycetidae</taxon>
        <taxon>Hypocreales</taxon>
        <taxon>Ophiocordycipitaceae</taxon>
        <taxon>Drechmeria</taxon>
    </lineage>
</organism>